<dbReference type="EMBL" id="CP001742">
    <property type="protein sequence ID" value="ADL19891.1"/>
    <property type="molecule type" value="Genomic_DNA"/>
</dbReference>
<dbReference type="AlphaFoldDB" id="D9PZA4"/>
<proteinExistence type="predicted"/>
<dbReference type="Gene3D" id="3.90.180.10">
    <property type="entry name" value="Medium-chain alcohol dehydrogenases, catalytic domain"/>
    <property type="match status" value="1"/>
</dbReference>
<evidence type="ECO:0000313" key="3">
    <source>
        <dbReference type="EMBL" id="ADL19891.1"/>
    </source>
</evidence>
<dbReference type="InterPro" id="IPR036291">
    <property type="entry name" value="NAD(P)-bd_dom_sf"/>
</dbReference>
<dbReference type="PANTHER" id="PTHR44154:SF1">
    <property type="entry name" value="QUINONE OXIDOREDUCTASE"/>
    <property type="match status" value="1"/>
</dbReference>
<dbReference type="Proteomes" id="UP000000346">
    <property type="component" value="Chromosome"/>
</dbReference>
<organism evidence="3 4">
    <name type="scientific">Acidilobus saccharovorans (strain DSM 16705 / JCM 18335 / VKM B-2471 / 345-15)</name>
    <dbReference type="NCBI Taxonomy" id="666510"/>
    <lineage>
        <taxon>Archaea</taxon>
        <taxon>Thermoproteota</taxon>
        <taxon>Thermoprotei</taxon>
        <taxon>Acidilobales</taxon>
        <taxon>Acidilobaceae</taxon>
        <taxon>Acidilobus</taxon>
    </lineage>
</organism>
<evidence type="ECO:0000313" key="4">
    <source>
        <dbReference type="Proteomes" id="UP000000346"/>
    </source>
</evidence>
<dbReference type="HOGENOM" id="CLU_026673_3_4_2"/>
<reference evidence="3 4" key="1">
    <citation type="journal article" date="2010" name="Appl. Environ. Microbiol.">
        <title>The genome sequence of the crenarchaeon Acidilobus saccharovorans supports a new order, Acidilobales, and suggests an important ecological role in terrestrial acidic hot springs.</title>
        <authorList>
            <person name="Mardanov A.V."/>
            <person name="Svetlitchnyi V.A."/>
            <person name="Beletsky A.V."/>
            <person name="Prokofeva M.I."/>
            <person name="Bonch-Osmolovskaya E.A."/>
            <person name="Ravin N.V."/>
            <person name="Skryabin K.G."/>
        </authorList>
    </citation>
    <scope>NUCLEOTIDE SEQUENCE [LARGE SCALE GENOMIC DNA]</scope>
    <source>
        <strain evidence="4">DSM 16705 / JCM 18335 / VKM B-2471 / 345-15</strain>
    </source>
</reference>
<dbReference type="InterPro" id="IPR013154">
    <property type="entry name" value="ADH-like_N"/>
</dbReference>
<gene>
    <name evidence="3" type="ordered locus">ASAC_1486</name>
</gene>
<dbReference type="InterPro" id="IPR020843">
    <property type="entry name" value="ER"/>
</dbReference>
<dbReference type="RefSeq" id="WP_013267403.1">
    <property type="nucleotide sequence ID" value="NC_014374.1"/>
</dbReference>
<name>D9PZA4_ACIS3</name>
<dbReference type="InParanoid" id="D9PZA4"/>
<dbReference type="STRING" id="666510.ASAC_1486"/>
<dbReference type="Pfam" id="PF00107">
    <property type="entry name" value="ADH_zinc_N"/>
    <property type="match status" value="1"/>
</dbReference>
<dbReference type="KEGG" id="asc:ASAC_1486"/>
<dbReference type="eggNOG" id="arCOG01458">
    <property type="taxonomic scope" value="Archaea"/>
</dbReference>
<sequence>MVLLKANLMKAFGVDSLSYVDFDDPRPGYGQVVVKVVEAGVNPVDYFVVSGMRRVEPMPHIPGAEFAGIVEEVGPGVKDFRPGDRVVVYPRVFCGRCDMCMGGHEHLCRFGGIVGMITHGGFAEKAVVNEANLFRLPDNVPWDLAASLPVAALTSFHALLEAGVGPGDVVAIVGASGNTGQFALQLAKIMGARVLAVSTKKWPLELGADAVAPVEQSYDALIKMTGGKLADVVIDAIGTPTLPVSMKLLDRRGRLAIFGALRGETVTFSVPELYNREVRVIGTTGGTRAEMAKLIDMASRGLLKVKVWRKLPMSQAKDALRLLFSRERDGRIMLVGEE</sequence>
<keyword evidence="1" id="KW-0521">NADP</keyword>
<evidence type="ECO:0000259" key="2">
    <source>
        <dbReference type="SMART" id="SM00829"/>
    </source>
</evidence>
<keyword evidence="4" id="KW-1185">Reference proteome</keyword>
<dbReference type="SMART" id="SM00829">
    <property type="entry name" value="PKS_ER"/>
    <property type="match status" value="1"/>
</dbReference>
<dbReference type="SUPFAM" id="SSF51735">
    <property type="entry name" value="NAD(P)-binding Rossmann-fold domains"/>
    <property type="match status" value="1"/>
</dbReference>
<dbReference type="Pfam" id="PF08240">
    <property type="entry name" value="ADH_N"/>
    <property type="match status" value="1"/>
</dbReference>
<dbReference type="GeneID" id="9499745"/>
<dbReference type="PANTHER" id="PTHR44154">
    <property type="entry name" value="QUINONE OXIDOREDUCTASE"/>
    <property type="match status" value="1"/>
</dbReference>
<dbReference type="InterPro" id="IPR013149">
    <property type="entry name" value="ADH-like_C"/>
</dbReference>
<feature type="domain" description="Enoyl reductase (ER)" evidence="2">
    <location>
        <begin position="13"/>
        <end position="334"/>
    </location>
</feature>
<protein>
    <submittedName>
        <fullName evidence="3">Glucose dehydrogenase (GDH)</fullName>
    </submittedName>
</protein>
<evidence type="ECO:0000256" key="1">
    <source>
        <dbReference type="ARBA" id="ARBA00022857"/>
    </source>
</evidence>
<dbReference type="SUPFAM" id="SSF50129">
    <property type="entry name" value="GroES-like"/>
    <property type="match status" value="1"/>
</dbReference>
<dbReference type="InterPro" id="IPR011032">
    <property type="entry name" value="GroES-like_sf"/>
</dbReference>
<accession>D9PZA4</accession>
<dbReference type="FunCoup" id="D9PZA4">
    <property type="interactions" value="13"/>
</dbReference>
<dbReference type="InterPro" id="IPR051603">
    <property type="entry name" value="Zinc-ADH_QOR/CCCR"/>
</dbReference>
<dbReference type="GO" id="GO:0016491">
    <property type="term" value="F:oxidoreductase activity"/>
    <property type="evidence" value="ECO:0007669"/>
    <property type="project" value="InterPro"/>
</dbReference>